<reference evidence="6" key="1">
    <citation type="submission" date="2019-10" db="EMBL/GenBank/DDBJ databases">
        <title>Conservation and host-specific expression of non-tandemly repeated heterogenous ribosome RNA gene in arbuscular mycorrhizal fungi.</title>
        <authorList>
            <person name="Maeda T."/>
            <person name="Kobayashi Y."/>
            <person name="Nakagawa T."/>
            <person name="Ezawa T."/>
            <person name="Yamaguchi K."/>
            <person name="Bino T."/>
            <person name="Nishimoto Y."/>
            <person name="Shigenobu S."/>
            <person name="Kawaguchi M."/>
        </authorList>
    </citation>
    <scope>NUCLEOTIDE SEQUENCE</scope>
    <source>
        <strain evidence="6">HR1</strain>
    </source>
</reference>
<name>A0A8H3KT87_9GLOM</name>
<dbReference type="InterPro" id="IPR000058">
    <property type="entry name" value="Znf_AN1"/>
</dbReference>
<evidence type="ECO:0000259" key="5">
    <source>
        <dbReference type="PROSITE" id="PS51036"/>
    </source>
</evidence>
<gene>
    <name evidence="6" type="ORF">RCL2_000288400</name>
</gene>
<evidence type="ECO:0000313" key="7">
    <source>
        <dbReference type="Proteomes" id="UP000615446"/>
    </source>
</evidence>
<feature type="compositionally biased region" description="Low complexity" evidence="4">
    <location>
        <begin position="53"/>
        <end position="76"/>
    </location>
</feature>
<feature type="region of interest" description="Disordered" evidence="4">
    <location>
        <begin position="46"/>
        <end position="111"/>
    </location>
</feature>
<dbReference type="Gene3D" id="1.20.5.4770">
    <property type="match status" value="1"/>
</dbReference>
<dbReference type="Gene3D" id="4.10.1110.10">
    <property type="entry name" value="AN1-like Zinc finger"/>
    <property type="match status" value="1"/>
</dbReference>
<dbReference type="InterPro" id="IPR035896">
    <property type="entry name" value="AN1-like_Znf"/>
</dbReference>
<dbReference type="AlphaFoldDB" id="A0A8H3KT87"/>
<evidence type="ECO:0000313" key="6">
    <source>
        <dbReference type="EMBL" id="GES75447.1"/>
    </source>
</evidence>
<dbReference type="PROSITE" id="PS51036">
    <property type="entry name" value="ZF_A20"/>
    <property type="match status" value="1"/>
</dbReference>
<keyword evidence="2" id="KW-0863">Zinc-finger</keyword>
<evidence type="ECO:0000256" key="4">
    <source>
        <dbReference type="SAM" id="MobiDB-lite"/>
    </source>
</evidence>
<dbReference type="InterPro" id="IPR002653">
    <property type="entry name" value="Znf_A20"/>
</dbReference>
<feature type="domain" description="A20-type" evidence="5">
    <location>
        <begin position="6"/>
        <end position="40"/>
    </location>
</feature>
<dbReference type="PANTHER" id="PTHR10634:SF67">
    <property type="entry name" value="AN1-TYPE ZINC FINGER PROTEIN 3"/>
    <property type="match status" value="1"/>
</dbReference>
<dbReference type="PANTHER" id="PTHR10634">
    <property type="entry name" value="AN1-TYPE ZINC FINGER PROTEIN"/>
    <property type="match status" value="1"/>
</dbReference>
<evidence type="ECO:0000256" key="1">
    <source>
        <dbReference type="ARBA" id="ARBA00022723"/>
    </source>
</evidence>
<keyword evidence="3" id="KW-0862">Zinc</keyword>
<dbReference type="OrthoDB" id="428577at2759"/>
<proteinExistence type="predicted"/>
<dbReference type="GO" id="GO:0008270">
    <property type="term" value="F:zinc ion binding"/>
    <property type="evidence" value="ECO:0007669"/>
    <property type="project" value="UniProtKB-KW"/>
</dbReference>
<feature type="compositionally biased region" description="Polar residues" evidence="4">
    <location>
        <begin position="84"/>
        <end position="111"/>
    </location>
</feature>
<dbReference type="SUPFAM" id="SSF118310">
    <property type="entry name" value="AN1-like Zinc finger"/>
    <property type="match status" value="1"/>
</dbReference>
<dbReference type="SUPFAM" id="SSF57716">
    <property type="entry name" value="Glucocorticoid receptor-like (DNA-binding domain)"/>
    <property type="match status" value="1"/>
</dbReference>
<organism evidence="6 7">
    <name type="scientific">Rhizophagus clarus</name>
    <dbReference type="NCBI Taxonomy" id="94130"/>
    <lineage>
        <taxon>Eukaryota</taxon>
        <taxon>Fungi</taxon>
        <taxon>Fungi incertae sedis</taxon>
        <taxon>Mucoromycota</taxon>
        <taxon>Glomeromycotina</taxon>
        <taxon>Glomeromycetes</taxon>
        <taxon>Glomerales</taxon>
        <taxon>Glomeraceae</taxon>
        <taxon>Rhizophagus</taxon>
    </lineage>
</organism>
<sequence length="182" mass="20167">MEDNTSNKTEFCVNGCGFYGNPIYNHMCSKCFKECNAKNGQSAEKSIEPAMPSSASSNQSLTSTSTPTSTTTTITTGEHEVLDTPTSEQVSLQSNPSIPTEDQPSQHTRPVQSNKARCFMCRAKIPLAKQTINKCRCEYVFCDTHKVPDKHDCDFDFAKMGKDILAKNNPKLNEVHKDTLCE</sequence>
<dbReference type="Proteomes" id="UP000615446">
    <property type="component" value="Unassembled WGS sequence"/>
</dbReference>
<comment type="caution">
    <text evidence="6">The sequence shown here is derived from an EMBL/GenBank/DDBJ whole genome shotgun (WGS) entry which is preliminary data.</text>
</comment>
<accession>A0A8H3KT87</accession>
<dbReference type="SMART" id="SM00154">
    <property type="entry name" value="ZnF_AN1"/>
    <property type="match status" value="1"/>
</dbReference>
<dbReference type="InterPro" id="IPR050652">
    <property type="entry name" value="AN1_A20_ZnFinger"/>
</dbReference>
<evidence type="ECO:0000256" key="3">
    <source>
        <dbReference type="ARBA" id="ARBA00022833"/>
    </source>
</evidence>
<keyword evidence="1" id="KW-0479">Metal-binding</keyword>
<dbReference type="Pfam" id="PF01754">
    <property type="entry name" value="zf-A20"/>
    <property type="match status" value="1"/>
</dbReference>
<dbReference type="GO" id="GO:0003677">
    <property type="term" value="F:DNA binding"/>
    <property type="evidence" value="ECO:0007669"/>
    <property type="project" value="InterPro"/>
</dbReference>
<evidence type="ECO:0000256" key="2">
    <source>
        <dbReference type="ARBA" id="ARBA00022771"/>
    </source>
</evidence>
<dbReference type="SMART" id="SM00259">
    <property type="entry name" value="ZnF_A20"/>
    <property type="match status" value="1"/>
</dbReference>
<dbReference type="EMBL" id="BLAL01000016">
    <property type="protein sequence ID" value="GES75447.1"/>
    <property type="molecule type" value="Genomic_DNA"/>
</dbReference>
<protein>
    <submittedName>
        <fullName evidence="6">Zinc finger A20 and AN1 domain-containing stress-associated protein 3-like</fullName>
    </submittedName>
</protein>